<name>A0AAD7WUD0_9TELE</name>
<reference evidence="3" key="1">
    <citation type="journal article" date="2023" name="Science">
        <title>Genome structures resolve the early diversification of teleost fishes.</title>
        <authorList>
            <person name="Parey E."/>
            <person name="Louis A."/>
            <person name="Montfort J."/>
            <person name="Bouchez O."/>
            <person name="Roques C."/>
            <person name="Iampietro C."/>
            <person name="Lluch J."/>
            <person name="Castinel A."/>
            <person name="Donnadieu C."/>
            <person name="Desvignes T."/>
            <person name="Floi Bucao C."/>
            <person name="Jouanno E."/>
            <person name="Wen M."/>
            <person name="Mejri S."/>
            <person name="Dirks R."/>
            <person name="Jansen H."/>
            <person name="Henkel C."/>
            <person name="Chen W.J."/>
            <person name="Zahm M."/>
            <person name="Cabau C."/>
            <person name="Klopp C."/>
            <person name="Thompson A.W."/>
            <person name="Robinson-Rechavi M."/>
            <person name="Braasch I."/>
            <person name="Lecointre G."/>
            <person name="Bobe J."/>
            <person name="Postlethwait J.H."/>
            <person name="Berthelot C."/>
            <person name="Roest Crollius H."/>
            <person name="Guiguen Y."/>
        </authorList>
    </citation>
    <scope>NUCLEOTIDE SEQUENCE</scope>
    <source>
        <strain evidence="3">NC1722</strain>
    </source>
</reference>
<evidence type="ECO:0000259" key="2">
    <source>
        <dbReference type="Pfam" id="PF00685"/>
    </source>
</evidence>
<evidence type="ECO:0000256" key="1">
    <source>
        <dbReference type="RuleBase" id="RU361155"/>
    </source>
</evidence>
<keyword evidence="4" id="KW-1185">Reference proteome</keyword>
<sequence length="136" mass="15345">MEVICDRTSRTLRTALNPPNWLKGKYMAVRYEDLVENPIKTLRNVYRFVNLSANHDIESFALNMTSGTSSSSKPFIVSARNATQAASAWRTVLSFQQIKQVEDYCHQSMALLGYERVRTAGDAKDLSKSLLTVPKL</sequence>
<organism evidence="3 4">
    <name type="scientific">Aldrovandia affinis</name>
    <dbReference type="NCBI Taxonomy" id="143900"/>
    <lineage>
        <taxon>Eukaryota</taxon>
        <taxon>Metazoa</taxon>
        <taxon>Chordata</taxon>
        <taxon>Craniata</taxon>
        <taxon>Vertebrata</taxon>
        <taxon>Euteleostomi</taxon>
        <taxon>Actinopterygii</taxon>
        <taxon>Neopterygii</taxon>
        <taxon>Teleostei</taxon>
        <taxon>Notacanthiformes</taxon>
        <taxon>Halosauridae</taxon>
        <taxon>Aldrovandia</taxon>
    </lineage>
</organism>
<dbReference type="GO" id="GO:0006044">
    <property type="term" value="P:N-acetylglucosamine metabolic process"/>
    <property type="evidence" value="ECO:0007669"/>
    <property type="project" value="TreeGrafter"/>
</dbReference>
<gene>
    <name evidence="3" type="ORF">AAFF_G00229880</name>
</gene>
<evidence type="ECO:0000313" key="3">
    <source>
        <dbReference type="EMBL" id="KAJ8409587.1"/>
    </source>
</evidence>
<dbReference type="InterPro" id="IPR027417">
    <property type="entry name" value="P-loop_NTPase"/>
</dbReference>
<proteinExistence type="inferred from homology"/>
<dbReference type="InterPro" id="IPR051135">
    <property type="entry name" value="Gal/GlcNAc/GalNAc_ST"/>
</dbReference>
<dbReference type="GO" id="GO:0006790">
    <property type="term" value="P:sulfur compound metabolic process"/>
    <property type="evidence" value="ECO:0007669"/>
    <property type="project" value="TreeGrafter"/>
</dbReference>
<protein>
    <recommendedName>
        <fullName evidence="1">Sulfotransferase</fullName>
        <ecNumber evidence="1">2.8.2.-</ecNumber>
    </recommendedName>
</protein>
<comment type="caution">
    <text evidence="3">The sequence shown here is derived from an EMBL/GenBank/DDBJ whole genome shotgun (WGS) entry which is preliminary data.</text>
</comment>
<dbReference type="PANTHER" id="PTHR10704">
    <property type="entry name" value="CARBOHYDRATE SULFOTRANSFERASE"/>
    <property type="match status" value="1"/>
</dbReference>
<dbReference type="GO" id="GO:0001517">
    <property type="term" value="F:N-acetylglucosamine 6-O-sulfotransferase activity"/>
    <property type="evidence" value="ECO:0007669"/>
    <property type="project" value="TreeGrafter"/>
</dbReference>
<dbReference type="SUPFAM" id="SSF52540">
    <property type="entry name" value="P-loop containing nucleoside triphosphate hydrolases"/>
    <property type="match status" value="1"/>
</dbReference>
<accession>A0AAD7WUD0</accession>
<evidence type="ECO:0000313" key="4">
    <source>
        <dbReference type="Proteomes" id="UP001221898"/>
    </source>
</evidence>
<comment type="similarity">
    <text evidence="1">Belongs to the sulfotransferase 1 family.</text>
</comment>
<dbReference type="EMBL" id="JAINUG010000030">
    <property type="protein sequence ID" value="KAJ8409587.1"/>
    <property type="molecule type" value="Genomic_DNA"/>
</dbReference>
<dbReference type="PANTHER" id="PTHR10704:SF3">
    <property type="entry name" value="CARBOHYDRATE SULFOTRANSFERASE 2"/>
    <property type="match status" value="1"/>
</dbReference>
<dbReference type="EC" id="2.8.2.-" evidence="1"/>
<keyword evidence="1" id="KW-0808">Transferase</keyword>
<feature type="domain" description="Sulfotransferase" evidence="2">
    <location>
        <begin position="6"/>
        <end position="112"/>
    </location>
</feature>
<dbReference type="AlphaFoldDB" id="A0AAD7WUD0"/>
<dbReference type="Pfam" id="PF00685">
    <property type="entry name" value="Sulfotransfer_1"/>
    <property type="match status" value="1"/>
</dbReference>
<dbReference type="InterPro" id="IPR000863">
    <property type="entry name" value="Sulfotransferase_dom"/>
</dbReference>
<dbReference type="Gene3D" id="3.40.50.300">
    <property type="entry name" value="P-loop containing nucleotide triphosphate hydrolases"/>
    <property type="match status" value="1"/>
</dbReference>
<dbReference type="Proteomes" id="UP001221898">
    <property type="component" value="Unassembled WGS sequence"/>
</dbReference>